<evidence type="ECO:0000256" key="5">
    <source>
        <dbReference type="ARBA" id="ARBA00023222"/>
    </source>
</evidence>
<protein>
    <recommendedName>
        <fullName evidence="2">prephenate dehydratase</fullName>
        <ecNumber evidence="2">4.2.1.51</ecNumber>
    </recommendedName>
</protein>
<feature type="domain" description="Prephenate dehydratase" evidence="8">
    <location>
        <begin position="8"/>
        <end position="183"/>
    </location>
</feature>
<dbReference type="InterPro" id="IPR008242">
    <property type="entry name" value="Chor_mutase/pphenate_deHydtase"/>
</dbReference>
<sequence>MTSTSPKKIAYQGEPGAFSHQACKRWFPDHVPTPFPTFEAAFAAVNAGECDLGMIPAENALAGRVADVHQLLPHSGLKIIGERFLPIEMMLMGVPETELANITVAFSHTMALLQCRNSLLALNIKPEMFHDTAGSARALSETRELNRAAIAPEIAAELYGLKILQRNMEDAHNNTTRFLVLTAQDQVVEPAAEKILTSFVFGVRNIPAALYKALGGFATNGINMIRLESYIRDGIFASTFFYAEVEGRPSDRLLKLAFEELAFFAEEVEILGVYPMDPFRATQGA</sequence>
<reference evidence="10 11" key="1">
    <citation type="submission" date="2023-01" db="EMBL/GenBank/DDBJ databases">
        <title>Novel species of the genus Asticcacaulis isolated from rivers.</title>
        <authorList>
            <person name="Lu H."/>
        </authorList>
    </citation>
    <scope>NUCLEOTIDE SEQUENCE [LARGE SCALE GENOMIC DNA]</scope>
    <source>
        <strain evidence="10 11">BYS171W</strain>
    </source>
</reference>
<comment type="caution">
    <text evidence="10">The sequence shown here is derived from an EMBL/GenBank/DDBJ whole genome shotgun (WGS) entry which is preliminary data.</text>
</comment>
<evidence type="ECO:0000256" key="4">
    <source>
        <dbReference type="ARBA" id="ARBA00023141"/>
    </source>
</evidence>
<keyword evidence="5" id="KW-0584">Phenylalanine biosynthesis</keyword>
<evidence type="ECO:0000313" key="10">
    <source>
        <dbReference type="EMBL" id="MDC7684982.1"/>
    </source>
</evidence>
<evidence type="ECO:0000256" key="3">
    <source>
        <dbReference type="ARBA" id="ARBA00022605"/>
    </source>
</evidence>
<dbReference type="PANTHER" id="PTHR21022">
    <property type="entry name" value="PREPHENATE DEHYDRATASE P PROTEIN"/>
    <property type="match status" value="1"/>
</dbReference>
<evidence type="ECO:0000256" key="1">
    <source>
        <dbReference type="ARBA" id="ARBA00004741"/>
    </source>
</evidence>
<proteinExistence type="predicted"/>
<evidence type="ECO:0000256" key="7">
    <source>
        <dbReference type="ARBA" id="ARBA00047848"/>
    </source>
</evidence>
<dbReference type="InterPro" id="IPR018528">
    <property type="entry name" value="Preph_deHydtase_CS"/>
</dbReference>
<evidence type="ECO:0000259" key="8">
    <source>
        <dbReference type="PROSITE" id="PS51171"/>
    </source>
</evidence>
<dbReference type="InterPro" id="IPR045865">
    <property type="entry name" value="ACT-like_dom_sf"/>
</dbReference>
<dbReference type="Gene3D" id="3.30.70.260">
    <property type="match status" value="1"/>
</dbReference>
<accession>A0ABT5HYJ3</accession>
<evidence type="ECO:0000313" key="11">
    <source>
        <dbReference type="Proteomes" id="UP001214854"/>
    </source>
</evidence>
<dbReference type="EMBL" id="JAQQKX010000018">
    <property type="protein sequence ID" value="MDC7684982.1"/>
    <property type="molecule type" value="Genomic_DNA"/>
</dbReference>
<dbReference type="SUPFAM" id="SSF55021">
    <property type="entry name" value="ACT-like"/>
    <property type="match status" value="1"/>
</dbReference>
<evidence type="ECO:0000256" key="2">
    <source>
        <dbReference type="ARBA" id="ARBA00013147"/>
    </source>
</evidence>
<name>A0ABT5HYJ3_9CAUL</name>
<keyword evidence="3" id="KW-0028">Amino-acid biosynthesis</keyword>
<dbReference type="PROSITE" id="PS00857">
    <property type="entry name" value="PREPHENATE_DEHYDR_1"/>
    <property type="match status" value="1"/>
</dbReference>
<dbReference type="Pfam" id="PF00800">
    <property type="entry name" value="PDT"/>
    <property type="match status" value="1"/>
</dbReference>
<dbReference type="CDD" id="cd04905">
    <property type="entry name" value="ACT_CM-PDT"/>
    <property type="match status" value="1"/>
</dbReference>
<keyword evidence="4" id="KW-0057">Aromatic amino acid biosynthesis</keyword>
<dbReference type="RefSeq" id="WP_272749475.1">
    <property type="nucleotide sequence ID" value="NZ_JAQQKX010000018.1"/>
</dbReference>
<dbReference type="SUPFAM" id="SSF53850">
    <property type="entry name" value="Periplasmic binding protein-like II"/>
    <property type="match status" value="1"/>
</dbReference>
<dbReference type="PROSITE" id="PS51171">
    <property type="entry name" value="PREPHENATE_DEHYDR_3"/>
    <property type="match status" value="1"/>
</dbReference>
<dbReference type="InterPro" id="IPR002912">
    <property type="entry name" value="ACT_dom"/>
</dbReference>
<dbReference type="Gene3D" id="3.40.190.10">
    <property type="entry name" value="Periplasmic binding protein-like II"/>
    <property type="match status" value="2"/>
</dbReference>
<organism evidence="10 11">
    <name type="scientific">Asticcacaulis aquaticus</name>
    <dbReference type="NCBI Taxonomy" id="2984212"/>
    <lineage>
        <taxon>Bacteria</taxon>
        <taxon>Pseudomonadati</taxon>
        <taxon>Pseudomonadota</taxon>
        <taxon>Alphaproteobacteria</taxon>
        <taxon>Caulobacterales</taxon>
        <taxon>Caulobacteraceae</taxon>
        <taxon>Asticcacaulis</taxon>
    </lineage>
</organism>
<gene>
    <name evidence="10" type="ORF">PQU92_16985</name>
</gene>
<comment type="catalytic activity">
    <reaction evidence="7">
        <text>prephenate + H(+) = 3-phenylpyruvate + CO2 + H2O</text>
        <dbReference type="Rhea" id="RHEA:21648"/>
        <dbReference type="ChEBI" id="CHEBI:15377"/>
        <dbReference type="ChEBI" id="CHEBI:15378"/>
        <dbReference type="ChEBI" id="CHEBI:16526"/>
        <dbReference type="ChEBI" id="CHEBI:18005"/>
        <dbReference type="ChEBI" id="CHEBI:29934"/>
        <dbReference type="EC" id="4.2.1.51"/>
    </reaction>
</comment>
<dbReference type="CDD" id="cd13631">
    <property type="entry name" value="PBP2_Ct-PDT_like"/>
    <property type="match status" value="1"/>
</dbReference>
<dbReference type="Proteomes" id="UP001214854">
    <property type="component" value="Unassembled WGS sequence"/>
</dbReference>
<dbReference type="PIRSF" id="PIRSF001500">
    <property type="entry name" value="Chor_mut_pdt_Ppr"/>
    <property type="match status" value="1"/>
</dbReference>
<dbReference type="InterPro" id="IPR001086">
    <property type="entry name" value="Preph_deHydtase"/>
</dbReference>
<keyword evidence="11" id="KW-1185">Reference proteome</keyword>
<feature type="domain" description="ACT" evidence="9">
    <location>
        <begin position="198"/>
        <end position="275"/>
    </location>
</feature>
<evidence type="ECO:0000259" key="9">
    <source>
        <dbReference type="PROSITE" id="PS51671"/>
    </source>
</evidence>
<dbReference type="NCBIfam" id="NF008866">
    <property type="entry name" value="PRK11899.1"/>
    <property type="match status" value="1"/>
</dbReference>
<dbReference type="EC" id="4.2.1.51" evidence="2"/>
<dbReference type="PANTHER" id="PTHR21022:SF19">
    <property type="entry name" value="PREPHENATE DEHYDRATASE-RELATED"/>
    <property type="match status" value="1"/>
</dbReference>
<dbReference type="GO" id="GO:0004664">
    <property type="term" value="F:prephenate dehydratase activity"/>
    <property type="evidence" value="ECO:0007669"/>
    <property type="project" value="UniProtKB-EC"/>
</dbReference>
<comment type="pathway">
    <text evidence="1">Amino-acid biosynthesis; L-phenylalanine biosynthesis; phenylpyruvate from prephenate: step 1/1.</text>
</comment>
<keyword evidence="6 10" id="KW-0456">Lyase</keyword>
<evidence type="ECO:0000256" key="6">
    <source>
        <dbReference type="ARBA" id="ARBA00023239"/>
    </source>
</evidence>
<dbReference type="PROSITE" id="PS51671">
    <property type="entry name" value="ACT"/>
    <property type="match status" value="1"/>
</dbReference>